<proteinExistence type="predicted"/>
<organism evidence="1 2">
    <name type="scientific">Eragrostis curvula</name>
    <name type="common">weeping love grass</name>
    <dbReference type="NCBI Taxonomy" id="38414"/>
    <lineage>
        <taxon>Eukaryota</taxon>
        <taxon>Viridiplantae</taxon>
        <taxon>Streptophyta</taxon>
        <taxon>Embryophyta</taxon>
        <taxon>Tracheophyta</taxon>
        <taxon>Spermatophyta</taxon>
        <taxon>Magnoliopsida</taxon>
        <taxon>Liliopsida</taxon>
        <taxon>Poales</taxon>
        <taxon>Poaceae</taxon>
        <taxon>PACMAD clade</taxon>
        <taxon>Chloridoideae</taxon>
        <taxon>Eragrostideae</taxon>
        <taxon>Eragrostidinae</taxon>
        <taxon>Eragrostis</taxon>
    </lineage>
</organism>
<dbReference type="AlphaFoldDB" id="A0A5J9V2U6"/>
<evidence type="ECO:0000313" key="1">
    <source>
        <dbReference type="EMBL" id="TVU30225.1"/>
    </source>
</evidence>
<feature type="non-terminal residue" evidence="1">
    <location>
        <position position="1"/>
    </location>
</feature>
<sequence length="413" mass="45496">MEVDRNHAGHQFLQPSLVLHHDLTFGPHGDHVLRGRERRRQLELKVPQKMAQYHLDLQPSPMHACFPAPNDVYASPPPARSSSLPGPNRSGSNTCGSLYIEVVHHQRARQHAPLRDAVLAAAGGPHCERPARATEDHRRHRVETQSLLDAAVQDVHPLHDVVVGDPFAVRRRRHEALLLRLDGAQPLGVVEQARRRPCGDGGARVVAGEEQRHEQAGDLRVGRGAAVLVLGIDQRLEHVVIGVGVPGAPARSGDPGENLLEPRARPVAAAVPRRREVREEHADDVHAADEPAQERGHLLVHVLPDLPPQQAPACHQQEHVVHLVLQVHRATLPPFRKVLLYTHKLNAQIDSCHETSQIHILSYRTIQEKQTKHVQILASTSRTMGPTCALSFAGLKVSAKNLCCSFRVSISTS</sequence>
<evidence type="ECO:0000313" key="2">
    <source>
        <dbReference type="Proteomes" id="UP000324897"/>
    </source>
</evidence>
<dbReference type="EMBL" id="RWGY01000011">
    <property type="protein sequence ID" value="TVU30225.1"/>
    <property type="molecule type" value="Genomic_DNA"/>
</dbReference>
<comment type="caution">
    <text evidence="1">The sequence shown here is derived from an EMBL/GenBank/DDBJ whole genome shotgun (WGS) entry which is preliminary data.</text>
</comment>
<keyword evidence="2" id="KW-1185">Reference proteome</keyword>
<accession>A0A5J9V2U6</accession>
<dbReference type="Gramene" id="TVU30225">
    <property type="protein sequence ID" value="TVU30225"/>
    <property type="gene ID" value="EJB05_21835"/>
</dbReference>
<protein>
    <submittedName>
        <fullName evidence="1">Uncharacterized protein</fullName>
    </submittedName>
</protein>
<dbReference type="Proteomes" id="UP000324897">
    <property type="component" value="Chromosome 1"/>
</dbReference>
<name>A0A5J9V2U6_9POAL</name>
<reference evidence="1 2" key="1">
    <citation type="journal article" date="2019" name="Sci. Rep.">
        <title>A high-quality genome of Eragrostis curvula grass provides insights into Poaceae evolution and supports new strategies to enhance forage quality.</title>
        <authorList>
            <person name="Carballo J."/>
            <person name="Santos B.A.C.M."/>
            <person name="Zappacosta D."/>
            <person name="Garbus I."/>
            <person name="Selva J.P."/>
            <person name="Gallo C.A."/>
            <person name="Diaz A."/>
            <person name="Albertini E."/>
            <person name="Caccamo M."/>
            <person name="Echenique V."/>
        </authorList>
    </citation>
    <scope>NUCLEOTIDE SEQUENCE [LARGE SCALE GENOMIC DNA]</scope>
    <source>
        <strain evidence="2">cv. Victoria</strain>
        <tissue evidence="1">Leaf</tissue>
    </source>
</reference>
<gene>
    <name evidence="1" type="ORF">EJB05_21835</name>
</gene>